<evidence type="ECO:0000313" key="1">
    <source>
        <dbReference type="EMBL" id="GAA5145221.1"/>
    </source>
</evidence>
<reference evidence="2" key="1">
    <citation type="journal article" date="2019" name="Int. J. Syst. Evol. Microbiol.">
        <title>The Global Catalogue of Microorganisms (GCM) 10K type strain sequencing project: providing services to taxonomists for standard genome sequencing and annotation.</title>
        <authorList>
            <consortium name="The Broad Institute Genomics Platform"/>
            <consortium name="The Broad Institute Genome Sequencing Center for Infectious Disease"/>
            <person name="Wu L."/>
            <person name="Ma J."/>
        </authorList>
    </citation>
    <scope>NUCLEOTIDE SEQUENCE [LARGE SCALE GENOMIC DNA]</scope>
    <source>
        <strain evidence="2">JCM 18053</strain>
    </source>
</reference>
<evidence type="ECO:0000313" key="2">
    <source>
        <dbReference type="Proteomes" id="UP001499852"/>
    </source>
</evidence>
<dbReference type="RefSeq" id="WP_345737835.1">
    <property type="nucleotide sequence ID" value="NZ_BAABIA010000008.1"/>
</dbReference>
<protein>
    <submittedName>
        <fullName evidence="1">Uncharacterized protein</fullName>
    </submittedName>
</protein>
<organism evidence="1 2">
    <name type="scientific">Prosthecobacter algae</name>
    <dbReference type="NCBI Taxonomy" id="1144682"/>
    <lineage>
        <taxon>Bacteria</taxon>
        <taxon>Pseudomonadati</taxon>
        <taxon>Verrucomicrobiota</taxon>
        <taxon>Verrucomicrobiia</taxon>
        <taxon>Verrucomicrobiales</taxon>
        <taxon>Verrucomicrobiaceae</taxon>
        <taxon>Prosthecobacter</taxon>
    </lineage>
</organism>
<name>A0ABP9PED3_9BACT</name>
<comment type="caution">
    <text evidence="1">The sequence shown here is derived from an EMBL/GenBank/DDBJ whole genome shotgun (WGS) entry which is preliminary data.</text>
</comment>
<sequence length="377" mass="41144">MSLLLAGCQLPEDGVGVTVRRAQAANGAELYSGGSALNVPMRASEINQVARMLAGMETSGGGSRDGYSWPYHQKQMDALWRRYDEGRGQKIRAWAGREISDLQRYRSVFYPFSGPDFLYAQDLFPSAETYILCGLESAEPLPDFRSLTAGEVAIGLNGLRQSLDGIVNAGYFVTTDMRSDFQSTRLRGTLPILLVFLARSGAQVESVDVVQLDASGTPVLAAVTSGSAPGLMIRFRNGMGGLKRLFYFRQDLSNGSTRPGGPFLTFVAKQGTPPAMVKSASYLMHNSDFSNIRQYLLRSTPGIVQDPSGVPYRDLVAAGLAVDLYGRYQGTLDIFSQQQPDLMAAYGNGQHRVQALDFGYGYLYRASSTSIMVARRR</sequence>
<accession>A0ABP9PED3</accession>
<proteinExistence type="predicted"/>
<dbReference type="EMBL" id="BAABIA010000008">
    <property type="protein sequence ID" value="GAA5145221.1"/>
    <property type="molecule type" value="Genomic_DNA"/>
</dbReference>
<gene>
    <name evidence="1" type="ORF">GCM10023213_36510</name>
</gene>
<keyword evidence="2" id="KW-1185">Reference proteome</keyword>
<dbReference type="Proteomes" id="UP001499852">
    <property type="component" value="Unassembled WGS sequence"/>
</dbReference>